<dbReference type="PATRIC" id="fig|1302272.5.peg.2232"/>
<name>A0A0R1HT78_9LACO</name>
<keyword evidence="6 8" id="KW-1133">Transmembrane helix</keyword>
<evidence type="ECO:0000256" key="2">
    <source>
        <dbReference type="ARBA" id="ARBA00009045"/>
    </source>
</evidence>
<dbReference type="Pfam" id="PF01694">
    <property type="entry name" value="Rhomboid"/>
    <property type="match status" value="1"/>
</dbReference>
<feature type="domain" description="Peptidase S54 rhomboid" evidence="9">
    <location>
        <begin position="84"/>
        <end position="221"/>
    </location>
</feature>
<feature type="transmembrane region" description="Helical" evidence="8">
    <location>
        <begin position="124"/>
        <end position="142"/>
    </location>
</feature>
<dbReference type="SUPFAM" id="SSF144091">
    <property type="entry name" value="Rhomboid-like"/>
    <property type="match status" value="1"/>
</dbReference>
<dbReference type="PANTHER" id="PTHR43066:SF1">
    <property type="entry name" value="RHOMBOID PROTEIN 2"/>
    <property type="match status" value="1"/>
</dbReference>
<dbReference type="GO" id="GO:0006508">
    <property type="term" value="P:proteolysis"/>
    <property type="evidence" value="ECO:0007669"/>
    <property type="project" value="UniProtKB-KW"/>
</dbReference>
<feature type="transmembrane region" description="Helical" evidence="8">
    <location>
        <begin position="154"/>
        <end position="173"/>
    </location>
</feature>
<accession>A0A0R1HT78</accession>
<keyword evidence="5" id="KW-0378">Hydrolase</keyword>
<evidence type="ECO:0000313" key="11">
    <source>
        <dbReference type="Proteomes" id="UP000050911"/>
    </source>
</evidence>
<evidence type="ECO:0000256" key="3">
    <source>
        <dbReference type="ARBA" id="ARBA00022670"/>
    </source>
</evidence>
<evidence type="ECO:0000256" key="4">
    <source>
        <dbReference type="ARBA" id="ARBA00022692"/>
    </source>
</evidence>
<keyword evidence="7 8" id="KW-0472">Membrane</keyword>
<comment type="caution">
    <text evidence="10">The sequence shown here is derived from an EMBL/GenBank/DDBJ whole genome shotgun (WGS) entry which is preliminary data.</text>
</comment>
<comment type="subcellular location">
    <subcellularLocation>
        <location evidence="1">Membrane</location>
        <topology evidence="1">Multi-pass membrane protein</topology>
    </subcellularLocation>
</comment>
<organism evidence="10 11">
    <name type="scientific">Secundilactobacillus kimchicus JCM 15530</name>
    <dbReference type="NCBI Taxonomy" id="1302272"/>
    <lineage>
        <taxon>Bacteria</taxon>
        <taxon>Bacillati</taxon>
        <taxon>Bacillota</taxon>
        <taxon>Bacilli</taxon>
        <taxon>Lactobacillales</taxon>
        <taxon>Lactobacillaceae</taxon>
        <taxon>Secundilactobacillus</taxon>
    </lineage>
</organism>
<feature type="transmembrane region" description="Helical" evidence="8">
    <location>
        <begin position="180"/>
        <end position="199"/>
    </location>
</feature>
<evidence type="ECO:0000256" key="1">
    <source>
        <dbReference type="ARBA" id="ARBA00004141"/>
    </source>
</evidence>
<dbReference type="Gene3D" id="1.20.1540.10">
    <property type="entry name" value="Rhomboid-like"/>
    <property type="match status" value="1"/>
</dbReference>
<dbReference type="STRING" id="1302272.FC96_GL002182"/>
<evidence type="ECO:0000256" key="7">
    <source>
        <dbReference type="ARBA" id="ARBA00023136"/>
    </source>
</evidence>
<keyword evidence="11" id="KW-1185">Reference proteome</keyword>
<evidence type="ECO:0000256" key="8">
    <source>
        <dbReference type="SAM" id="Phobius"/>
    </source>
</evidence>
<protein>
    <recommendedName>
        <fullName evidence="9">Peptidase S54 rhomboid domain-containing protein</fullName>
    </recommendedName>
</protein>
<comment type="similarity">
    <text evidence="2">Belongs to the peptidase S54 family.</text>
</comment>
<dbReference type="AlphaFoldDB" id="A0A0R1HT78"/>
<feature type="transmembrane region" description="Helical" evidence="8">
    <location>
        <begin position="40"/>
        <end position="60"/>
    </location>
</feature>
<proteinExistence type="inferred from homology"/>
<evidence type="ECO:0000259" key="9">
    <source>
        <dbReference type="Pfam" id="PF01694"/>
    </source>
</evidence>
<sequence>MKMKDKQNNQPVSEPELPEWYKNRHRPLRKFWFRFKGENWVTWAIMLLCGLGFILSYLAMTSGNLLSIATVFSALGWRGGPTSNWWGLLLNQFVQVSVMQLIFNLVFIYFVGQWLEPVQGHFRFLMTFLFAGVGGQLIAGYLSRFGLPVGMSTGSTTAVFGLLMVVVVEAFILKTGVNEATGRYASLLVIINLLLSFVLSGNYGVLSELCGLASGFIAAYLWPPLRARSAANLRTTILGSLVGVVLIGIAFIAG</sequence>
<feature type="transmembrane region" description="Helical" evidence="8">
    <location>
        <begin position="93"/>
        <end position="112"/>
    </location>
</feature>
<dbReference type="PANTHER" id="PTHR43066">
    <property type="entry name" value="RHOMBOID-RELATED PROTEIN"/>
    <property type="match status" value="1"/>
</dbReference>
<evidence type="ECO:0000256" key="6">
    <source>
        <dbReference type="ARBA" id="ARBA00022989"/>
    </source>
</evidence>
<evidence type="ECO:0000313" key="10">
    <source>
        <dbReference type="EMBL" id="KRK47699.1"/>
    </source>
</evidence>
<reference evidence="10 11" key="1">
    <citation type="journal article" date="2015" name="Genome Announc.">
        <title>Expanding the biotechnology potential of lactobacilli through comparative genomics of 213 strains and associated genera.</title>
        <authorList>
            <person name="Sun Z."/>
            <person name="Harris H.M."/>
            <person name="McCann A."/>
            <person name="Guo C."/>
            <person name="Argimon S."/>
            <person name="Zhang W."/>
            <person name="Yang X."/>
            <person name="Jeffery I.B."/>
            <person name="Cooney J.C."/>
            <person name="Kagawa T.F."/>
            <person name="Liu W."/>
            <person name="Song Y."/>
            <person name="Salvetti E."/>
            <person name="Wrobel A."/>
            <person name="Rasinkangas P."/>
            <person name="Parkhill J."/>
            <person name="Rea M.C."/>
            <person name="O'Sullivan O."/>
            <person name="Ritari J."/>
            <person name="Douillard F.P."/>
            <person name="Paul Ross R."/>
            <person name="Yang R."/>
            <person name="Briner A.E."/>
            <person name="Felis G.E."/>
            <person name="de Vos W.M."/>
            <person name="Barrangou R."/>
            <person name="Klaenhammer T.R."/>
            <person name="Caufield P.W."/>
            <person name="Cui Y."/>
            <person name="Zhang H."/>
            <person name="O'Toole P.W."/>
        </authorList>
    </citation>
    <scope>NUCLEOTIDE SEQUENCE [LARGE SCALE GENOMIC DNA]</scope>
    <source>
        <strain evidence="10 11">JCM 15530</strain>
    </source>
</reference>
<dbReference type="GO" id="GO:0016020">
    <property type="term" value="C:membrane"/>
    <property type="evidence" value="ECO:0007669"/>
    <property type="project" value="UniProtKB-SubCell"/>
</dbReference>
<dbReference type="Proteomes" id="UP000050911">
    <property type="component" value="Unassembled WGS sequence"/>
</dbReference>
<dbReference type="EMBL" id="AZCX01000006">
    <property type="protein sequence ID" value="KRK47699.1"/>
    <property type="molecule type" value="Genomic_DNA"/>
</dbReference>
<dbReference type="GO" id="GO:0004252">
    <property type="term" value="F:serine-type endopeptidase activity"/>
    <property type="evidence" value="ECO:0007669"/>
    <property type="project" value="InterPro"/>
</dbReference>
<keyword evidence="3" id="KW-0645">Protease</keyword>
<dbReference type="InterPro" id="IPR022764">
    <property type="entry name" value="Peptidase_S54_rhomboid_dom"/>
</dbReference>
<dbReference type="InterPro" id="IPR035952">
    <property type="entry name" value="Rhomboid-like_sf"/>
</dbReference>
<feature type="transmembrane region" description="Helical" evidence="8">
    <location>
        <begin position="235"/>
        <end position="253"/>
    </location>
</feature>
<keyword evidence="4 8" id="KW-0812">Transmembrane</keyword>
<gene>
    <name evidence="10" type="ORF">FC96_GL002182</name>
</gene>
<evidence type="ECO:0000256" key="5">
    <source>
        <dbReference type="ARBA" id="ARBA00022801"/>
    </source>
</evidence>